<sequence length="317" mass="36588">MDNPPYKEDILKDGFESQTLKLGDDYEGTVTATLIRRLCKSGAEKAILYIHGFNDYFFQSEMAHRFNGEGFNFYAVDLRKYGRSYLTHQKFNDIRNLKDYYEEILQSLNIIHSEGNKEILLFGHSTGGLISTLFAKDHTNSRLFDGLILNSPFYEFNLAKWIKRLLPLVSFIGRFIPKVTIPGGFSEEYGKSIHRLYRGEWEYILDWKPNLAPKINLGWLRAIHKAQSELKKVFYIPKPILILHSAQSVTDIKNLEQVSGRDAILNVNDIERIAHNIKGNVEILSVEGGLHDLILSAENVRNNVYNMIFDWIKLNDL</sequence>
<comment type="caution">
    <text evidence="2">The sequence shown here is derived from an EMBL/GenBank/DDBJ whole genome shotgun (WGS) entry which is preliminary data.</text>
</comment>
<dbReference type="EMBL" id="JBHSGN010000062">
    <property type="protein sequence ID" value="MFC4673683.1"/>
    <property type="molecule type" value="Genomic_DNA"/>
</dbReference>
<keyword evidence="2" id="KW-0378">Hydrolase</keyword>
<keyword evidence="3" id="KW-1185">Reference proteome</keyword>
<feature type="domain" description="Serine aminopeptidase S33" evidence="1">
    <location>
        <begin position="44"/>
        <end position="247"/>
    </location>
</feature>
<gene>
    <name evidence="2" type="ORF">ACFO6W_08260</name>
</gene>
<dbReference type="RefSeq" id="WP_379995200.1">
    <property type="nucleotide sequence ID" value="NZ_JBHSGN010000062.1"/>
</dbReference>
<dbReference type="Gene3D" id="3.40.50.1820">
    <property type="entry name" value="alpha/beta hydrolase"/>
    <property type="match status" value="1"/>
</dbReference>
<dbReference type="InterPro" id="IPR029058">
    <property type="entry name" value="AB_hydrolase_fold"/>
</dbReference>
<accession>A0ABV9KUE2</accession>
<dbReference type="InterPro" id="IPR022742">
    <property type="entry name" value="Hydrolase_4"/>
</dbReference>
<evidence type="ECO:0000259" key="1">
    <source>
        <dbReference type="Pfam" id="PF12146"/>
    </source>
</evidence>
<evidence type="ECO:0000313" key="2">
    <source>
        <dbReference type="EMBL" id="MFC4673683.1"/>
    </source>
</evidence>
<dbReference type="Pfam" id="PF12146">
    <property type="entry name" value="Hydrolase_4"/>
    <property type="match status" value="1"/>
</dbReference>
<dbReference type="Proteomes" id="UP001596023">
    <property type="component" value="Unassembled WGS sequence"/>
</dbReference>
<organism evidence="2 3">
    <name type="scientific">Dysgonomonas termitidis</name>
    <dbReference type="NCBI Taxonomy" id="1516126"/>
    <lineage>
        <taxon>Bacteria</taxon>
        <taxon>Pseudomonadati</taxon>
        <taxon>Bacteroidota</taxon>
        <taxon>Bacteroidia</taxon>
        <taxon>Bacteroidales</taxon>
        <taxon>Dysgonomonadaceae</taxon>
        <taxon>Dysgonomonas</taxon>
    </lineage>
</organism>
<proteinExistence type="predicted"/>
<name>A0ABV9KUE2_9BACT</name>
<dbReference type="GO" id="GO:0016787">
    <property type="term" value="F:hydrolase activity"/>
    <property type="evidence" value="ECO:0007669"/>
    <property type="project" value="UniProtKB-KW"/>
</dbReference>
<evidence type="ECO:0000313" key="3">
    <source>
        <dbReference type="Proteomes" id="UP001596023"/>
    </source>
</evidence>
<dbReference type="SUPFAM" id="SSF53474">
    <property type="entry name" value="alpha/beta-Hydrolases"/>
    <property type="match status" value="1"/>
</dbReference>
<protein>
    <submittedName>
        <fullName evidence="2">Alpha/beta hydrolase</fullName>
    </submittedName>
</protein>
<dbReference type="InterPro" id="IPR051044">
    <property type="entry name" value="MAG_DAG_Lipase"/>
</dbReference>
<reference evidence="3" key="1">
    <citation type="journal article" date="2019" name="Int. J. Syst. Evol. Microbiol.">
        <title>The Global Catalogue of Microorganisms (GCM) 10K type strain sequencing project: providing services to taxonomists for standard genome sequencing and annotation.</title>
        <authorList>
            <consortium name="The Broad Institute Genomics Platform"/>
            <consortium name="The Broad Institute Genome Sequencing Center for Infectious Disease"/>
            <person name="Wu L."/>
            <person name="Ma J."/>
        </authorList>
    </citation>
    <scope>NUCLEOTIDE SEQUENCE [LARGE SCALE GENOMIC DNA]</scope>
    <source>
        <strain evidence="3">CCUG 66188</strain>
    </source>
</reference>
<dbReference type="PANTHER" id="PTHR11614">
    <property type="entry name" value="PHOSPHOLIPASE-RELATED"/>
    <property type="match status" value="1"/>
</dbReference>